<proteinExistence type="predicted"/>
<feature type="modified residue" description="Phosphohistidine; by HPr" evidence="7">
    <location>
        <position position="76"/>
    </location>
</feature>
<keyword evidence="6" id="KW-0460">Magnesium</keyword>
<gene>
    <name evidence="8" type="ORF">SAMN02745941_04595</name>
</gene>
<dbReference type="Gene3D" id="1.20.58.80">
    <property type="entry name" value="Phosphotransferase system, lactose/cellobiose-type IIA subunit"/>
    <property type="match status" value="1"/>
</dbReference>
<keyword evidence="2" id="KW-0762">Sugar transport</keyword>
<feature type="active site" description="Tele-phosphohistidine intermediate" evidence="5">
    <location>
        <position position="76"/>
    </location>
</feature>
<dbReference type="Proteomes" id="UP000184241">
    <property type="component" value="Unassembled WGS sequence"/>
</dbReference>
<evidence type="ECO:0000313" key="8">
    <source>
        <dbReference type="EMBL" id="SHI94642.1"/>
    </source>
</evidence>
<evidence type="ECO:0000256" key="4">
    <source>
        <dbReference type="ARBA" id="ARBA00022683"/>
    </source>
</evidence>
<evidence type="ECO:0000256" key="7">
    <source>
        <dbReference type="PROSITE-ProRule" id="PRU00418"/>
    </source>
</evidence>
<evidence type="ECO:0000256" key="5">
    <source>
        <dbReference type="PIRSR" id="PIRSR000699-1"/>
    </source>
</evidence>
<sequence length="104" mass="11969">MEELQLAAFQIISEVGTAKSYIMEALGFAREKKLEEAKETLKKAEEHLKEGHKGHFDLVQKEARGEKLEFSILFMHAEDQLLTTATLKDVVTEMINMYTMIHEK</sequence>
<keyword evidence="6" id="KW-0479">Metal-binding</keyword>
<evidence type="ECO:0000313" key="9">
    <source>
        <dbReference type="Proteomes" id="UP000184241"/>
    </source>
</evidence>
<comment type="cofactor">
    <cofactor evidence="6">
        <name>Mg(2+)</name>
        <dbReference type="ChEBI" id="CHEBI:18420"/>
    </cofactor>
    <text evidence="6">Binds 1 Mg(2+) ion per trimer.</text>
</comment>
<reference evidence="8 9" key="1">
    <citation type="submission" date="2016-11" db="EMBL/GenBank/DDBJ databases">
        <authorList>
            <person name="Jaros S."/>
            <person name="Januszkiewicz K."/>
            <person name="Wedrychowicz H."/>
        </authorList>
    </citation>
    <scope>NUCLEOTIDE SEQUENCE [LARGE SCALE GENOMIC DNA]</scope>
    <source>
        <strain evidence="8 9">DSM 6191</strain>
    </source>
</reference>
<dbReference type="CDD" id="cd00215">
    <property type="entry name" value="PTS_IIA_lac"/>
    <property type="match status" value="1"/>
</dbReference>
<dbReference type="SUPFAM" id="SSF46973">
    <property type="entry name" value="Enzyme IIa from lactose specific PTS, IIa-lac"/>
    <property type="match status" value="1"/>
</dbReference>
<evidence type="ECO:0000256" key="6">
    <source>
        <dbReference type="PIRSR" id="PIRSR000699-2"/>
    </source>
</evidence>
<accession>A0A1M6FAE1</accession>
<protein>
    <submittedName>
        <fullName evidence="8">PTS system, cellobiose-specific IIA component</fullName>
    </submittedName>
</protein>
<dbReference type="GO" id="GO:0016740">
    <property type="term" value="F:transferase activity"/>
    <property type="evidence" value="ECO:0007669"/>
    <property type="project" value="UniProtKB-KW"/>
</dbReference>
<name>A0A1M6FAE1_9CLOT</name>
<dbReference type="Pfam" id="PF02255">
    <property type="entry name" value="PTS_IIA"/>
    <property type="match status" value="1"/>
</dbReference>
<keyword evidence="3" id="KW-0808">Transferase</keyword>
<dbReference type="EMBL" id="FQXU01000027">
    <property type="protein sequence ID" value="SHI94642.1"/>
    <property type="molecule type" value="Genomic_DNA"/>
</dbReference>
<dbReference type="PROSITE" id="PS51095">
    <property type="entry name" value="PTS_EIIA_TYPE_3"/>
    <property type="match status" value="1"/>
</dbReference>
<evidence type="ECO:0000256" key="3">
    <source>
        <dbReference type="ARBA" id="ARBA00022679"/>
    </source>
</evidence>
<dbReference type="PIRSF" id="PIRSF000699">
    <property type="entry name" value="PTS_IILac_III"/>
    <property type="match status" value="1"/>
</dbReference>
<organism evidence="8 9">
    <name type="scientific">Clostridium intestinale DSM 6191</name>
    <dbReference type="NCBI Taxonomy" id="1121320"/>
    <lineage>
        <taxon>Bacteria</taxon>
        <taxon>Bacillati</taxon>
        <taxon>Bacillota</taxon>
        <taxon>Clostridia</taxon>
        <taxon>Eubacteriales</taxon>
        <taxon>Clostridiaceae</taxon>
        <taxon>Clostridium</taxon>
    </lineage>
</organism>
<dbReference type="GO" id="GO:0009401">
    <property type="term" value="P:phosphoenolpyruvate-dependent sugar phosphotransferase system"/>
    <property type="evidence" value="ECO:0007669"/>
    <property type="project" value="UniProtKB-KW"/>
</dbReference>
<feature type="binding site" evidence="6">
    <location>
        <position position="79"/>
    </location>
    <ligand>
        <name>Mg(2+)</name>
        <dbReference type="ChEBI" id="CHEBI:18420"/>
        <note>ligand shared between all trimeric partners</note>
    </ligand>
</feature>
<dbReference type="InterPro" id="IPR036542">
    <property type="entry name" value="PTS_IIA_lac/cel_sf"/>
</dbReference>
<dbReference type="InterPro" id="IPR003188">
    <property type="entry name" value="PTS_IIA_lac/cel"/>
</dbReference>
<keyword evidence="4" id="KW-0598">Phosphotransferase system</keyword>
<dbReference type="PANTHER" id="PTHR34382">
    <property type="entry name" value="PTS SYSTEM N,N'-DIACETYLCHITOBIOSE-SPECIFIC EIIA COMPONENT"/>
    <property type="match status" value="1"/>
</dbReference>
<dbReference type="PANTHER" id="PTHR34382:SF7">
    <property type="entry name" value="PTS SYSTEM N,N'-DIACETYLCHITOBIOSE-SPECIFIC EIIA COMPONENT"/>
    <property type="match status" value="1"/>
</dbReference>
<dbReference type="RefSeq" id="WP_021803798.1">
    <property type="nucleotide sequence ID" value="NZ_FQXU01000027.1"/>
</dbReference>
<keyword evidence="1" id="KW-0813">Transport</keyword>
<dbReference type="GO" id="GO:0046872">
    <property type="term" value="F:metal ion binding"/>
    <property type="evidence" value="ECO:0007669"/>
    <property type="project" value="UniProtKB-KW"/>
</dbReference>
<dbReference type="AlphaFoldDB" id="A0A1M6FAE1"/>
<evidence type="ECO:0000256" key="1">
    <source>
        <dbReference type="ARBA" id="ARBA00022448"/>
    </source>
</evidence>
<evidence type="ECO:0000256" key="2">
    <source>
        <dbReference type="ARBA" id="ARBA00022597"/>
    </source>
</evidence>